<dbReference type="Gene3D" id="3.30.1540.10">
    <property type="entry name" value="formyl-coa transferase, domain 3"/>
    <property type="match status" value="1"/>
</dbReference>
<keyword evidence="1 2" id="KW-0808">Transferase</keyword>
<dbReference type="PANTHER" id="PTHR48207:SF3">
    <property type="entry name" value="SUCCINATE--HYDROXYMETHYLGLUTARATE COA-TRANSFERASE"/>
    <property type="match status" value="1"/>
</dbReference>
<dbReference type="InterPro" id="IPR003673">
    <property type="entry name" value="CoA-Trfase_fam_III"/>
</dbReference>
<evidence type="ECO:0000313" key="3">
    <source>
        <dbReference type="Proteomes" id="UP000271227"/>
    </source>
</evidence>
<proteinExistence type="predicted"/>
<comment type="caution">
    <text evidence="2">The sequence shown here is derived from an EMBL/GenBank/DDBJ whole genome shotgun (WGS) entry which is preliminary data.</text>
</comment>
<dbReference type="SUPFAM" id="SSF89796">
    <property type="entry name" value="CoA-transferase family III (CaiB/BaiF)"/>
    <property type="match status" value="1"/>
</dbReference>
<dbReference type="InterPro" id="IPR050483">
    <property type="entry name" value="CoA-transferase_III_domain"/>
</dbReference>
<dbReference type="InterPro" id="IPR044855">
    <property type="entry name" value="CoA-Trfase_III_dom3_sf"/>
</dbReference>
<organism evidence="2 3">
    <name type="scientific">Eilatimonas milleporae</name>
    <dbReference type="NCBI Taxonomy" id="911205"/>
    <lineage>
        <taxon>Bacteria</taxon>
        <taxon>Pseudomonadati</taxon>
        <taxon>Pseudomonadota</taxon>
        <taxon>Alphaproteobacteria</taxon>
        <taxon>Kordiimonadales</taxon>
        <taxon>Kordiimonadaceae</taxon>
        <taxon>Eilatimonas</taxon>
    </lineage>
</organism>
<gene>
    <name evidence="2" type="ORF">BXY39_0595</name>
</gene>
<reference evidence="2 3" key="1">
    <citation type="submission" date="2018-10" db="EMBL/GenBank/DDBJ databases">
        <title>Genomic Encyclopedia of Archaeal and Bacterial Type Strains, Phase II (KMG-II): from individual species to whole genera.</title>
        <authorList>
            <person name="Goeker M."/>
        </authorList>
    </citation>
    <scope>NUCLEOTIDE SEQUENCE [LARGE SCALE GENOMIC DNA]</scope>
    <source>
        <strain evidence="2 3">DSM 25217</strain>
    </source>
</reference>
<dbReference type="EMBL" id="REFR01000009">
    <property type="protein sequence ID" value="RMB12105.1"/>
    <property type="molecule type" value="Genomic_DNA"/>
</dbReference>
<dbReference type="InterPro" id="IPR023606">
    <property type="entry name" value="CoA-Trfase_III_dom_1_sf"/>
</dbReference>
<keyword evidence="3" id="KW-1185">Reference proteome</keyword>
<dbReference type="InParanoid" id="A0A3M0CT49"/>
<evidence type="ECO:0000313" key="2">
    <source>
        <dbReference type="EMBL" id="RMB12105.1"/>
    </source>
</evidence>
<dbReference type="GO" id="GO:0008410">
    <property type="term" value="F:CoA-transferase activity"/>
    <property type="evidence" value="ECO:0007669"/>
    <property type="project" value="TreeGrafter"/>
</dbReference>
<evidence type="ECO:0000256" key="1">
    <source>
        <dbReference type="ARBA" id="ARBA00022679"/>
    </source>
</evidence>
<dbReference type="Gene3D" id="3.40.50.10540">
    <property type="entry name" value="Crotonobetainyl-coa:carnitine coa-transferase, domain 1"/>
    <property type="match status" value="1"/>
</dbReference>
<dbReference type="Proteomes" id="UP000271227">
    <property type="component" value="Unassembled WGS sequence"/>
</dbReference>
<sequence>MIVFKVALAYSGIKDDTAKGTRVDKLLAGLRILDIGRYVAGPYCATLLGYLGADVIRVERRTGGEDRYIAPLFEDTGGTPGTGGLFMQTGCGKKSVTLNLSQDKGREILRRLAATCDVVVANLPPAALEKLGLDWDSFSAAAPGAVLVTQSAFGSRGPGRDKGGFDGIGQAMSGAMYLTGTPDAPAKAGAPYVDFSTALFSTIGTLAALMDRTRTGRGQWVETTLLGSALAAMNAHLAEQAVTGRNRPGTGNRVQTSAPSDVFRTTDGHILVHTVGDGLFARWAKLVGRPDLIEDPRFKGDQARGDARDFLCGIMADWCAGRTMADALDALDAAGVPSGPVLTQQQALDNPLAHALHAFRAMAVPGHTASAPVADIPIRFSALDAGVETPPPALGADTDTVLEALGIDAAARAALRDDGVI</sequence>
<accession>A0A3M0CT49</accession>
<name>A0A3M0CT49_9PROT</name>
<dbReference type="Pfam" id="PF02515">
    <property type="entry name" value="CoA_transf_3"/>
    <property type="match status" value="1"/>
</dbReference>
<protein>
    <submittedName>
        <fullName evidence="2">Crotonobetainyl-CoA:carnitine CoA-transferase CaiB-like acyl-CoA transferase</fullName>
    </submittedName>
</protein>
<dbReference type="PANTHER" id="PTHR48207">
    <property type="entry name" value="SUCCINATE--HYDROXYMETHYLGLUTARATE COA-TRANSFERASE"/>
    <property type="match status" value="1"/>
</dbReference>
<dbReference type="AlphaFoldDB" id="A0A3M0CT49"/>